<dbReference type="InterPro" id="IPR002818">
    <property type="entry name" value="DJ-1/PfpI"/>
</dbReference>
<dbReference type="InterPro" id="IPR018060">
    <property type="entry name" value="HTH_AraC"/>
</dbReference>
<evidence type="ECO:0000313" key="5">
    <source>
        <dbReference type="EMBL" id="AGB43444.1"/>
    </source>
</evidence>
<dbReference type="RefSeq" id="WP_015314916.1">
    <property type="nucleotide sequence ID" value="NC_019973.1"/>
</dbReference>
<evidence type="ECO:0000313" key="6">
    <source>
        <dbReference type="Proteomes" id="UP000010998"/>
    </source>
</evidence>
<dbReference type="Pfam" id="PF01965">
    <property type="entry name" value="DJ-1_PfpI"/>
    <property type="match status" value="1"/>
</dbReference>
<name>L0KGD9_MESAW</name>
<dbReference type="GO" id="GO:0003700">
    <property type="term" value="F:DNA-binding transcription factor activity"/>
    <property type="evidence" value="ECO:0007669"/>
    <property type="project" value="InterPro"/>
</dbReference>
<evidence type="ECO:0000256" key="1">
    <source>
        <dbReference type="ARBA" id="ARBA00023015"/>
    </source>
</evidence>
<dbReference type="GO" id="GO:0043565">
    <property type="term" value="F:sequence-specific DNA binding"/>
    <property type="evidence" value="ECO:0007669"/>
    <property type="project" value="InterPro"/>
</dbReference>
<dbReference type="OrthoDB" id="9793400at2"/>
<reference evidence="6" key="1">
    <citation type="submission" date="2012-02" db="EMBL/GenBank/DDBJ databases">
        <title>Complete sequence of Mesorhizobium australicum WSM2073.</title>
        <authorList>
            <person name="Lucas S."/>
            <person name="Han J."/>
            <person name="Lapidus A."/>
            <person name="Cheng J.-F."/>
            <person name="Goodwin L."/>
            <person name="Pitluck S."/>
            <person name="Peters L."/>
            <person name="Gu W."/>
            <person name="Detter J.C."/>
            <person name="Han C."/>
            <person name="Tapia R."/>
            <person name="Land M."/>
            <person name="Hauser L."/>
            <person name="Kyrpides N."/>
            <person name="Ivanova N."/>
            <person name="Pagani I."/>
            <person name="Reeve W.G."/>
            <person name="Howieson J.G."/>
            <person name="Tiwari R.P."/>
            <person name="O'Hara G.W."/>
            <person name="Atkins C.A."/>
            <person name="Ronson C.W."/>
            <person name="Nandasena K.G."/>
            <person name="Woyke T."/>
        </authorList>
    </citation>
    <scope>NUCLEOTIDE SEQUENCE [LARGE SCALE GENOMIC DNA]</scope>
    <source>
        <strain evidence="6">LMG 24608 / HAMBI 3006 / WSM2073</strain>
    </source>
</reference>
<dbReference type="KEGG" id="mam:Mesau_00961"/>
<dbReference type="eggNOG" id="COG4977">
    <property type="taxonomic scope" value="Bacteria"/>
</dbReference>
<dbReference type="Gene3D" id="1.10.10.60">
    <property type="entry name" value="Homeodomain-like"/>
    <property type="match status" value="2"/>
</dbReference>
<dbReference type="SUPFAM" id="SSF52317">
    <property type="entry name" value="Class I glutamine amidotransferase-like"/>
    <property type="match status" value="1"/>
</dbReference>
<dbReference type="SUPFAM" id="SSF46689">
    <property type="entry name" value="Homeodomain-like"/>
    <property type="match status" value="2"/>
</dbReference>
<protein>
    <submittedName>
        <fullName evidence="5">Transcriptional regulator containing an amidase domain and an AraC-type DNA-binding HTH domain</fullName>
    </submittedName>
</protein>
<organism evidence="5 6">
    <name type="scientific">Mesorhizobium australicum (strain HAMBI 3006 / LMG 24608 / WSM2073)</name>
    <dbReference type="NCBI Taxonomy" id="754035"/>
    <lineage>
        <taxon>Bacteria</taxon>
        <taxon>Pseudomonadati</taxon>
        <taxon>Pseudomonadota</taxon>
        <taxon>Alphaproteobacteria</taxon>
        <taxon>Hyphomicrobiales</taxon>
        <taxon>Phyllobacteriaceae</taxon>
        <taxon>Mesorhizobium</taxon>
    </lineage>
</organism>
<dbReference type="Pfam" id="PF12833">
    <property type="entry name" value="HTH_18"/>
    <property type="match status" value="1"/>
</dbReference>
<accession>L0KGD9</accession>
<dbReference type="HOGENOM" id="CLU_000445_59_0_5"/>
<feature type="domain" description="HTH araC/xylS-type" evidence="4">
    <location>
        <begin position="243"/>
        <end position="341"/>
    </location>
</feature>
<keyword evidence="1" id="KW-0805">Transcription regulation</keyword>
<dbReference type="Gene3D" id="3.40.50.880">
    <property type="match status" value="1"/>
</dbReference>
<dbReference type="PANTHER" id="PTHR46796:SF6">
    <property type="entry name" value="ARAC SUBFAMILY"/>
    <property type="match status" value="1"/>
</dbReference>
<dbReference type="PANTHER" id="PTHR46796">
    <property type="entry name" value="HTH-TYPE TRANSCRIPTIONAL ACTIVATOR RHAS-RELATED"/>
    <property type="match status" value="1"/>
</dbReference>
<dbReference type="EMBL" id="CP003358">
    <property type="protein sequence ID" value="AGB43444.1"/>
    <property type="molecule type" value="Genomic_DNA"/>
</dbReference>
<keyword evidence="6" id="KW-1185">Reference proteome</keyword>
<dbReference type="STRING" id="754035.Mesau_00961"/>
<gene>
    <name evidence="5" type="ordered locus">Mesau_00961</name>
</gene>
<dbReference type="SMART" id="SM00342">
    <property type="entry name" value="HTH_ARAC"/>
    <property type="match status" value="1"/>
</dbReference>
<keyword evidence="2 5" id="KW-0238">DNA-binding</keyword>
<dbReference type="GeneID" id="90988476"/>
<evidence type="ECO:0000259" key="4">
    <source>
        <dbReference type="PROSITE" id="PS01124"/>
    </source>
</evidence>
<dbReference type="PRINTS" id="PR00032">
    <property type="entry name" value="HTHARAC"/>
</dbReference>
<dbReference type="InterPro" id="IPR029062">
    <property type="entry name" value="Class_I_gatase-like"/>
</dbReference>
<sequence length="373" mass="40978">MSVQTIARVQPYQGDASFAEPAATSRVFRFYLLPDFSLQAFSSALEVLRLANEVIGQDAYSWRVISNDGEPVASNCGLFVSADTSLPFERNRTRCSSSIAVVVVGSGHATPDPNKQLDAWLRESCSRRGCLAGIGGGTVVLARAGLAQGRRCSVHWEQFPVFAERFPGVLAVQTTFEHDGDLHTCPGGDAPFDMFLSLVESDYGSLVVSHICQKAVACRVRSAGDRQRLPNHSRVRLNHKAVIKAIDLMESTIDQPVQVEKLAASAGLSRRQLERLFRRELGCTPNRYYLELRLERANLLLTSSRLPIVEIAMACGFVSASHFSKAYRDTYGRAPHQSRLLPVRMSLMAPIAQKNTTALRRLKAASIPQISSS</sequence>
<dbReference type="InterPro" id="IPR020449">
    <property type="entry name" value="Tscrpt_reg_AraC-type_HTH"/>
</dbReference>
<keyword evidence="3" id="KW-0804">Transcription</keyword>
<dbReference type="CDD" id="cd03136">
    <property type="entry name" value="GATase1_AraC_ArgR_like"/>
    <property type="match status" value="1"/>
</dbReference>
<dbReference type="AlphaFoldDB" id="L0KGD9"/>
<proteinExistence type="predicted"/>
<evidence type="ECO:0000256" key="2">
    <source>
        <dbReference type="ARBA" id="ARBA00023125"/>
    </source>
</evidence>
<dbReference type="InterPro" id="IPR050204">
    <property type="entry name" value="AraC_XylS_family_regulators"/>
</dbReference>
<dbReference type="Proteomes" id="UP000010998">
    <property type="component" value="Chromosome"/>
</dbReference>
<dbReference type="PROSITE" id="PS01124">
    <property type="entry name" value="HTH_ARAC_FAMILY_2"/>
    <property type="match status" value="1"/>
</dbReference>
<evidence type="ECO:0000256" key="3">
    <source>
        <dbReference type="ARBA" id="ARBA00023163"/>
    </source>
</evidence>
<dbReference type="InterPro" id="IPR009057">
    <property type="entry name" value="Homeodomain-like_sf"/>
</dbReference>